<organism evidence="4 5">
    <name type="scientific">Flavobacterium defluvii</name>
    <dbReference type="NCBI Taxonomy" id="370979"/>
    <lineage>
        <taxon>Bacteria</taxon>
        <taxon>Pseudomonadati</taxon>
        <taxon>Bacteroidota</taxon>
        <taxon>Flavobacteriia</taxon>
        <taxon>Flavobacteriales</taxon>
        <taxon>Flavobacteriaceae</taxon>
        <taxon>Flavobacterium</taxon>
    </lineage>
</organism>
<dbReference type="SUPFAM" id="SSF55729">
    <property type="entry name" value="Acyl-CoA N-acyltransferases (Nat)"/>
    <property type="match status" value="1"/>
</dbReference>
<dbReference type="Pfam" id="PF13420">
    <property type="entry name" value="Acetyltransf_4"/>
    <property type="match status" value="1"/>
</dbReference>
<dbReference type="AlphaFoldDB" id="A0A1M5TY11"/>
<keyword evidence="5" id="KW-1185">Reference proteome</keyword>
<accession>A0A1M5TY11</accession>
<dbReference type="InterPro" id="IPR000182">
    <property type="entry name" value="GNAT_dom"/>
</dbReference>
<name>A0A1M5TY11_9FLAO</name>
<protein>
    <submittedName>
        <fullName evidence="4">Phosphinothricin acetyltransferase</fullName>
    </submittedName>
</protein>
<evidence type="ECO:0000259" key="3">
    <source>
        <dbReference type="PROSITE" id="PS51186"/>
    </source>
</evidence>
<evidence type="ECO:0000313" key="4">
    <source>
        <dbReference type="EMBL" id="SHH55283.1"/>
    </source>
</evidence>
<dbReference type="Proteomes" id="UP000184071">
    <property type="component" value="Unassembled WGS sequence"/>
</dbReference>
<dbReference type="PANTHER" id="PTHR43072">
    <property type="entry name" value="N-ACETYLTRANSFERASE"/>
    <property type="match status" value="1"/>
</dbReference>
<keyword evidence="1 4" id="KW-0808">Transferase</keyword>
<feature type="domain" description="N-acetyltransferase" evidence="3">
    <location>
        <begin position="25"/>
        <end position="183"/>
    </location>
</feature>
<evidence type="ECO:0000256" key="2">
    <source>
        <dbReference type="ARBA" id="ARBA00023315"/>
    </source>
</evidence>
<keyword evidence="2" id="KW-0012">Acyltransferase</keyword>
<dbReference type="GO" id="GO:0016747">
    <property type="term" value="F:acyltransferase activity, transferring groups other than amino-acyl groups"/>
    <property type="evidence" value="ECO:0007669"/>
    <property type="project" value="InterPro"/>
</dbReference>
<dbReference type="STRING" id="370979.SAMN05443663_108182"/>
<dbReference type="Gene3D" id="3.40.630.30">
    <property type="match status" value="1"/>
</dbReference>
<dbReference type="CDD" id="cd04301">
    <property type="entry name" value="NAT_SF"/>
    <property type="match status" value="1"/>
</dbReference>
<dbReference type="InterPro" id="IPR016181">
    <property type="entry name" value="Acyl_CoA_acyltransferase"/>
</dbReference>
<dbReference type="PANTHER" id="PTHR43072:SF23">
    <property type="entry name" value="UPF0039 PROTEIN C11D3.02C"/>
    <property type="match status" value="1"/>
</dbReference>
<sequence length="187" mass="21126">MATNSQIILIKIREFAAKNNKTMNLKLRPATTKDLEKILEIVNHSILNTTANYSYDIQTLEVQTKWFEDKKAKNLPIVVADLDGEVVGFGSYGQFREKIGYQYTVEHSVYVVDHVIGKGIGSKLLTELIRLAKEQGYHVMIGAIDADNAGSIAFHEKFGFVSTGTIREVGYKFDHWLDLVFMQLILV</sequence>
<gene>
    <name evidence="4" type="ORF">SAMN05443663_108182</name>
</gene>
<dbReference type="EMBL" id="FQWC01000008">
    <property type="protein sequence ID" value="SHH55283.1"/>
    <property type="molecule type" value="Genomic_DNA"/>
</dbReference>
<evidence type="ECO:0000313" key="5">
    <source>
        <dbReference type="Proteomes" id="UP000184071"/>
    </source>
</evidence>
<evidence type="ECO:0000256" key="1">
    <source>
        <dbReference type="ARBA" id="ARBA00022679"/>
    </source>
</evidence>
<dbReference type="PROSITE" id="PS51186">
    <property type="entry name" value="GNAT"/>
    <property type="match status" value="1"/>
</dbReference>
<proteinExistence type="predicted"/>
<reference evidence="5" key="1">
    <citation type="submission" date="2016-11" db="EMBL/GenBank/DDBJ databases">
        <authorList>
            <person name="Varghese N."/>
            <person name="Submissions S."/>
        </authorList>
    </citation>
    <scope>NUCLEOTIDE SEQUENCE [LARGE SCALE GENOMIC DNA]</scope>
    <source>
        <strain evidence="5">DSM 17963</strain>
    </source>
</reference>